<accession>A0ABP6Z3L8</accession>
<dbReference type="InterPro" id="IPR006059">
    <property type="entry name" value="SBP"/>
</dbReference>
<evidence type="ECO:0000256" key="2">
    <source>
        <dbReference type="SAM" id="SignalP"/>
    </source>
</evidence>
<name>A0ABP6Z3L8_9ACTN</name>
<dbReference type="PANTHER" id="PTHR30006">
    <property type="entry name" value="THIAMINE-BINDING PERIPLASMIC PROTEIN-RELATED"/>
    <property type="match status" value="1"/>
</dbReference>
<feature type="chain" id="PRO_5045202797" evidence="2">
    <location>
        <begin position="25"/>
        <end position="366"/>
    </location>
</feature>
<gene>
    <name evidence="3" type="ORF">GCM10022223_10690</name>
</gene>
<dbReference type="InterPro" id="IPR006311">
    <property type="entry name" value="TAT_signal"/>
</dbReference>
<dbReference type="Pfam" id="PF13416">
    <property type="entry name" value="SBP_bac_8"/>
    <property type="match status" value="1"/>
</dbReference>
<dbReference type="SUPFAM" id="SSF53850">
    <property type="entry name" value="Periplasmic binding protein-like II"/>
    <property type="match status" value="1"/>
</dbReference>
<evidence type="ECO:0000256" key="1">
    <source>
        <dbReference type="ARBA" id="ARBA00022729"/>
    </source>
</evidence>
<keyword evidence="4" id="KW-1185">Reference proteome</keyword>
<dbReference type="EMBL" id="BAAAZO010000002">
    <property type="protein sequence ID" value="GAA3597392.1"/>
    <property type="molecule type" value="Genomic_DNA"/>
</dbReference>
<organism evidence="3 4">
    <name type="scientific">Kineosporia mesophila</name>
    <dbReference type="NCBI Taxonomy" id="566012"/>
    <lineage>
        <taxon>Bacteria</taxon>
        <taxon>Bacillati</taxon>
        <taxon>Actinomycetota</taxon>
        <taxon>Actinomycetes</taxon>
        <taxon>Kineosporiales</taxon>
        <taxon>Kineosporiaceae</taxon>
        <taxon>Kineosporia</taxon>
    </lineage>
</organism>
<reference evidence="4" key="1">
    <citation type="journal article" date="2019" name="Int. J. Syst. Evol. Microbiol.">
        <title>The Global Catalogue of Microorganisms (GCM) 10K type strain sequencing project: providing services to taxonomists for standard genome sequencing and annotation.</title>
        <authorList>
            <consortium name="The Broad Institute Genomics Platform"/>
            <consortium name="The Broad Institute Genome Sequencing Center for Infectious Disease"/>
            <person name="Wu L."/>
            <person name="Ma J."/>
        </authorList>
    </citation>
    <scope>NUCLEOTIDE SEQUENCE [LARGE SCALE GENOMIC DNA]</scope>
    <source>
        <strain evidence="4">JCM 16902</strain>
    </source>
</reference>
<sequence length="366" mass="38042">MSHALTRRSALLGGLGGAALFGLAACSSSATGSSSKTADSGSGDANALTITGFSGAFADQFQAEVIGPFQEANSGTKVTYTPATNSAELLAGLRTNTSKATYDLVIMDSSVSTTANSEGLFSKLDSSIVTSLGDLVDAAVIDEGYGPAITIDSLALIANPSVFDTLPDTWSALAGSTYKGQLALQIADTRGIALIAGLSKELGLDYKKSIDEQLAQMKKLAANAQTFAPQPNLYDAIRSGSVGAGVGWNARAQALHDESPKELIVQVPQGLGVAQISTINLVETSTKKDLAQKFVEFAISADSQQRMAEKAFYGSVNSTVKVSDTIDARTASTTGLLADDAPIDWAWIAPNYADWVQRIQREVIGG</sequence>
<dbReference type="PROSITE" id="PS51318">
    <property type="entry name" value="TAT"/>
    <property type="match status" value="1"/>
</dbReference>
<proteinExistence type="predicted"/>
<feature type="signal peptide" evidence="2">
    <location>
        <begin position="1"/>
        <end position="24"/>
    </location>
</feature>
<keyword evidence="1 2" id="KW-0732">Signal</keyword>
<dbReference type="Proteomes" id="UP001501074">
    <property type="component" value="Unassembled WGS sequence"/>
</dbReference>
<dbReference type="Gene3D" id="3.40.190.10">
    <property type="entry name" value="Periplasmic binding protein-like II"/>
    <property type="match status" value="2"/>
</dbReference>
<dbReference type="PROSITE" id="PS51257">
    <property type="entry name" value="PROKAR_LIPOPROTEIN"/>
    <property type="match status" value="1"/>
</dbReference>
<dbReference type="PANTHER" id="PTHR30006:SF2">
    <property type="entry name" value="ABC TRANSPORTER SUBSTRATE-BINDING PROTEIN"/>
    <property type="match status" value="1"/>
</dbReference>
<dbReference type="RefSeq" id="WP_231485795.1">
    <property type="nucleotide sequence ID" value="NZ_BAAAZO010000002.1"/>
</dbReference>
<evidence type="ECO:0000313" key="4">
    <source>
        <dbReference type="Proteomes" id="UP001501074"/>
    </source>
</evidence>
<evidence type="ECO:0000313" key="3">
    <source>
        <dbReference type="EMBL" id="GAA3597392.1"/>
    </source>
</evidence>
<protein>
    <submittedName>
        <fullName evidence="3">ABC transporter substrate-binding protein</fullName>
    </submittedName>
</protein>
<comment type="caution">
    <text evidence="3">The sequence shown here is derived from an EMBL/GenBank/DDBJ whole genome shotgun (WGS) entry which is preliminary data.</text>
</comment>